<evidence type="ECO:0000313" key="8">
    <source>
        <dbReference type="Proteomes" id="UP000290815"/>
    </source>
</evidence>
<dbReference type="InterPro" id="IPR042092">
    <property type="entry name" value="PsdUridine_s_RsuA/RluB/E/F_cat"/>
</dbReference>
<organism evidence="7 8">
    <name type="scientific">Mycoplasmopsis glycophila</name>
    <dbReference type="NCBI Taxonomy" id="171285"/>
    <lineage>
        <taxon>Bacteria</taxon>
        <taxon>Bacillati</taxon>
        <taxon>Mycoplasmatota</taxon>
        <taxon>Mycoplasmoidales</taxon>
        <taxon>Metamycoplasmataceae</taxon>
        <taxon>Mycoplasmopsis</taxon>
    </lineage>
</organism>
<keyword evidence="2 4" id="KW-0694">RNA-binding</keyword>
<dbReference type="PROSITE" id="PS01149">
    <property type="entry name" value="PSI_RSU"/>
    <property type="match status" value="1"/>
</dbReference>
<dbReference type="Gene3D" id="3.10.290.10">
    <property type="entry name" value="RNA-binding S4 domain"/>
    <property type="match status" value="1"/>
</dbReference>
<dbReference type="InterPro" id="IPR020103">
    <property type="entry name" value="PsdUridine_synth_cat_dom_sf"/>
</dbReference>
<evidence type="ECO:0000259" key="6">
    <source>
        <dbReference type="Pfam" id="PF00849"/>
    </source>
</evidence>
<dbReference type="SUPFAM" id="SSF55120">
    <property type="entry name" value="Pseudouridine synthase"/>
    <property type="match status" value="1"/>
</dbReference>
<dbReference type="InterPro" id="IPR036986">
    <property type="entry name" value="S4_RNA-bd_sf"/>
</dbReference>
<dbReference type="InterPro" id="IPR006145">
    <property type="entry name" value="PsdUridine_synth_RsuA/RluA"/>
</dbReference>
<keyword evidence="3 5" id="KW-0413">Isomerase</keyword>
<evidence type="ECO:0000256" key="1">
    <source>
        <dbReference type="ARBA" id="ARBA00008348"/>
    </source>
</evidence>
<reference evidence="7 8" key="1">
    <citation type="submission" date="2019-01" db="EMBL/GenBank/DDBJ databases">
        <authorList>
            <consortium name="Pathogen Informatics"/>
        </authorList>
    </citation>
    <scope>NUCLEOTIDE SEQUENCE [LARGE SCALE GENOMIC DNA]</scope>
    <source>
        <strain evidence="7 8">NCTC10194</strain>
    </source>
</reference>
<dbReference type="InterPro" id="IPR050343">
    <property type="entry name" value="RsuA_PseudoU_synthase"/>
</dbReference>
<dbReference type="RefSeq" id="WP_044888845.1">
    <property type="nucleotide sequence ID" value="NZ_LR215024.1"/>
</dbReference>
<dbReference type="CDD" id="cd00165">
    <property type="entry name" value="S4"/>
    <property type="match status" value="1"/>
</dbReference>
<dbReference type="InterPro" id="IPR000748">
    <property type="entry name" value="PsdUridine_synth_RsuA/RluB/E/F"/>
</dbReference>
<dbReference type="GO" id="GO:0009982">
    <property type="term" value="F:pseudouridine synthase activity"/>
    <property type="evidence" value="ECO:0007669"/>
    <property type="project" value="InterPro"/>
</dbReference>
<dbReference type="PANTHER" id="PTHR47683:SF4">
    <property type="entry name" value="PSEUDOURIDINE SYNTHASE"/>
    <property type="match status" value="1"/>
</dbReference>
<dbReference type="SUPFAM" id="SSF55174">
    <property type="entry name" value="Alpha-L RNA-binding motif"/>
    <property type="match status" value="1"/>
</dbReference>
<dbReference type="AlphaFoldDB" id="A0A449AWD9"/>
<evidence type="ECO:0000256" key="3">
    <source>
        <dbReference type="ARBA" id="ARBA00023235"/>
    </source>
</evidence>
<dbReference type="EMBL" id="LR215024">
    <property type="protein sequence ID" value="VEU70999.1"/>
    <property type="molecule type" value="Genomic_DNA"/>
</dbReference>
<dbReference type="NCBIfam" id="TIGR00093">
    <property type="entry name" value="pseudouridine synthase"/>
    <property type="match status" value="1"/>
</dbReference>
<dbReference type="InterPro" id="IPR018496">
    <property type="entry name" value="PsdUridine_synth_RsuA/RluB_CS"/>
</dbReference>
<dbReference type="GO" id="GO:0006364">
    <property type="term" value="P:rRNA processing"/>
    <property type="evidence" value="ECO:0007669"/>
    <property type="project" value="UniProtKB-ARBA"/>
</dbReference>
<dbReference type="GO" id="GO:0001522">
    <property type="term" value="P:pseudouridine synthesis"/>
    <property type="evidence" value="ECO:0007669"/>
    <property type="project" value="InterPro"/>
</dbReference>
<dbReference type="GO" id="GO:0140098">
    <property type="term" value="F:catalytic activity, acting on RNA"/>
    <property type="evidence" value="ECO:0007669"/>
    <property type="project" value="UniProtKB-ARBA"/>
</dbReference>
<dbReference type="Gene3D" id="3.30.70.1560">
    <property type="entry name" value="Alpha-L RNA-binding motif"/>
    <property type="match status" value="1"/>
</dbReference>
<evidence type="ECO:0000256" key="5">
    <source>
        <dbReference type="RuleBase" id="RU003887"/>
    </source>
</evidence>
<dbReference type="FunFam" id="3.30.70.1560:FF:000001">
    <property type="entry name" value="Pseudouridine synthase"/>
    <property type="match status" value="1"/>
</dbReference>
<name>A0A449AWD9_9BACT</name>
<dbReference type="PANTHER" id="PTHR47683">
    <property type="entry name" value="PSEUDOURIDINE SYNTHASE FAMILY PROTEIN-RELATED"/>
    <property type="match status" value="1"/>
</dbReference>
<dbReference type="EC" id="5.4.99.-" evidence="5"/>
<keyword evidence="8" id="KW-1185">Reference proteome</keyword>
<protein>
    <recommendedName>
        <fullName evidence="5">Pseudouridine synthase</fullName>
        <ecNumber evidence="5">5.4.99.-</ecNumber>
    </recommendedName>
</protein>
<feature type="domain" description="Pseudouridine synthase RsuA/RluA-like" evidence="6">
    <location>
        <begin position="62"/>
        <end position="192"/>
    </location>
</feature>
<evidence type="ECO:0000256" key="2">
    <source>
        <dbReference type="ARBA" id="ARBA00022884"/>
    </source>
</evidence>
<dbReference type="KEGG" id="mgly:NCTC10194_00647"/>
<evidence type="ECO:0000313" key="7">
    <source>
        <dbReference type="EMBL" id="VEU70999.1"/>
    </source>
</evidence>
<dbReference type="Proteomes" id="UP000290815">
    <property type="component" value="Chromosome"/>
</dbReference>
<dbReference type="Gene3D" id="3.30.70.580">
    <property type="entry name" value="Pseudouridine synthase I, catalytic domain, N-terminal subdomain"/>
    <property type="match status" value="1"/>
</dbReference>
<dbReference type="GO" id="GO:0005829">
    <property type="term" value="C:cytosol"/>
    <property type="evidence" value="ECO:0007669"/>
    <property type="project" value="UniProtKB-ARBA"/>
</dbReference>
<accession>A0A449AWD9</accession>
<dbReference type="PROSITE" id="PS50889">
    <property type="entry name" value="S4"/>
    <property type="match status" value="1"/>
</dbReference>
<sequence length="237" mass="27483">MIDLEKLVSNNTNYSRKEVKKLISQGLVSINNQSILENLKINTGQDLIFINNQEVYNDQFVYLVINKPKNYICANQDSWNNVIFELLDPKYRYIKGLHTVGRLDKDTTGLLLLTNDGAFSHNLLSPNKHISKKYLVDTKNPLKIDLVTQFEQGIDIGEKKLTKPAKLEIIDQYRAFLTINEGKFHQVKRMFQKVDNEVIELQRVSFGKLELDQLNLQVGEYRELTKQEIEILKNAKV</sequence>
<dbReference type="InterPro" id="IPR020094">
    <property type="entry name" value="TruA/RsuA/RluB/E/F_N"/>
</dbReference>
<gene>
    <name evidence="7" type="primary">MCYN0788</name>
    <name evidence="7" type="ORF">NCTC10194_00647</name>
</gene>
<dbReference type="GO" id="GO:0003723">
    <property type="term" value="F:RNA binding"/>
    <property type="evidence" value="ECO:0007669"/>
    <property type="project" value="UniProtKB-KW"/>
</dbReference>
<evidence type="ECO:0000256" key="4">
    <source>
        <dbReference type="PROSITE-ProRule" id="PRU00182"/>
    </source>
</evidence>
<dbReference type="Pfam" id="PF00849">
    <property type="entry name" value="PseudoU_synth_2"/>
    <property type="match status" value="1"/>
</dbReference>
<comment type="similarity">
    <text evidence="1 5">Belongs to the pseudouridine synthase RsuA family.</text>
</comment>
<proteinExistence type="inferred from homology"/>
<dbReference type="CDD" id="cd02553">
    <property type="entry name" value="PseudoU_synth_RsuA"/>
    <property type="match status" value="1"/>
</dbReference>